<comment type="subunit">
    <text evidence="2">Homotetramer.</text>
</comment>
<dbReference type="HAMAP" id="MF_00984">
    <property type="entry name" value="SSB"/>
    <property type="match status" value="1"/>
</dbReference>
<evidence type="ECO:0000256" key="2">
    <source>
        <dbReference type="HAMAP-Rule" id="MF_00984"/>
    </source>
</evidence>
<dbReference type="Pfam" id="PF00436">
    <property type="entry name" value="SSB"/>
    <property type="match status" value="1"/>
</dbReference>
<evidence type="ECO:0000256" key="3">
    <source>
        <dbReference type="PIRNR" id="PIRNR002070"/>
    </source>
</evidence>
<comment type="caution">
    <text evidence="2">Lacks conserved residue(s) required for the propagation of feature annotation.</text>
</comment>
<gene>
    <name evidence="4" type="primary">ssb</name>
    <name evidence="4" type="ORF">JI741_28195</name>
</gene>
<dbReference type="Proteomes" id="UP000613030">
    <property type="component" value="Unassembled WGS sequence"/>
</dbReference>
<proteinExistence type="inferred from homology"/>
<dbReference type="EMBL" id="JAERRB010000014">
    <property type="protein sequence ID" value="MBL0745144.1"/>
    <property type="molecule type" value="Genomic_DNA"/>
</dbReference>
<evidence type="ECO:0000313" key="4">
    <source>
        <dbReference type="EMBL" id="MBL0745144.1"/>
    </source>
</evidence>
<keyword evidence="5" id="KW-1185">Reference proteome</keyword>
<comment type="caution">
    <text evidence="4">The sequence shown here is derived from an EMBL/GenBank/DDBJ whole genome shotgun (WGS) entry which is preliminary data.</text>
</comment>
<name>A0ABS1L0G5_9BACT</name>
<dbReference type="InterPro" id="IPR012340">
    <property type="entry name" value="NA-bd_OB-fold"/>
</dbReference>
<dbReference type="GO" id="GO:0003677">
    <property type="term" value="F:DNA binding"/>
    <property type="evidence" value="ECO:0007669"/>
    <property type="project" value="UniProtKB-KW"/>
</dbReference>
<dbReference type="NCBIfam" id="TIGR00621">
    <property type="entry name" value="ssb"/>
    <property type="match status" value="1"/>
</dbReference>
<organism evidence="4 5">
    <name type="scientific">Chryseolinea lacunae</name>
    <dbReference type="NCBI Taxonomy" id="2801331"/>
    <lineage>
        <taxon>Bacteria</taxon>
        <taxon>Pseudomonadati</taxon>
        <taxon>Bacteroidota</taxon>
        <taxon>Cytophagia</taxon>
        <taxon>Cytophagales</taxon>
        <taxon>Fulvivirgaceae</taxon>
        <taxon>Chryseolinea</taxon>
    </lineage>
</organism>
<dbReference type="PANTHER" id="PTHR10302:SF0">
    <property type="entry name" value="SINGLE-STRANDED DNA-BINDING PROTEIN, MITOCHONDRIAL"/>
    <property type="match status" value="1"/>
</dbReference>
<protein>
    <recommendedName>
        <fullName evidence="2 3">Single-stranded DNA-binding protein</fullName>
        <shortName evidence="2">SSB</shortName>
    </recommendedName>
</protein>
<sequence>MKNLRNRVTLIGRLGRDPEVRVFDSGTKKVSFSLATDDAYKNDKGEKVKETQWHNLVVWGKLADVAEKYLKKGQEIAVEGKLVHREYENASGEKRYITEITVGEMLMLGAK</sequence>
<accession>A0ABS1L0G5</accession>
<keyword evidence="1 2" id="KW-0238">DNA-binding</keyword>
<dbReference type="PIRSF" id="PIRSF002070">
    <property type="entry name" value="SSB"/>
    <property type="match status" value="1"/>
</dbReference>
<evidence type="ECO:0000256" key="1">
    <source>
        <dbReference type="ARBA" id="ARBA00023125"/>
    </source>
</evidence>
<reference evidence="4 5" key="1">
    <citation type="submission" date="2021-01" db="EMBL/GenBank/DDBJ databases">
        <title>Chryseolinea sp. Jin1 Genome sequencing and assembly.</title>
        <authorList>
            <person name="Kim I."/>
        </authorList>
    </citation>
    <scope>NUCLEOTIDE SEQUENCE [LARGE SCALE GENOMIC DNA]</scope>
    <source>
        <strain evidence="4 5">Jin1</strain>
    </source>
</reference>
<dbReference type="SUPFAM" id="SSF50249">
    <property type="entry name" value="Nucleic acid-binding proteins"/>
    <property type="match status" value="1"/>
</dbReference>
<dbReference type="Gene3D" id="2.40.50.140">
    <property type="entry name" value="Nucleic acid-binding proteins"/>
    <property type="match status" value="1"/>
</dbReference>
<dbReference type="InterPro" id="IPR000424">
    <property type="entry name" value="Primosome_PriB/ssb"/>
</dbReference>
<evidence type="ECO:0000313" key="5">
    <source>
        <dbReference type="Proteomes" id="UP000613030"/>
    </source>
</evidence>
<dbReference type="PROSITE" id="PS50935">
    <property type="entry name" value="SSB"/>
    <property type="match status" value="1"/>
</dbReference>
<dbReference type="RefSeq" id="WP_202015401.1">
    <property type="nucleotide sequence ID" value="NZ_JAERRB010000014.1"/>
</dbReference>
<dbReference type="PANTHER" id="PTHR10302">
    <property type="entry name" value="SINGLE-STRANDED DNA-BINDING PROTEIN"/>
    <property type="match status" value="1"/>
</dbReference>
<dbReference type="InterPro" id="IPR011344">
    <property type="entry name" value="ssDNA-bd"/>
</dbReference>
<dbReference type="CDD" id="cd04496">
    <property type="entry name" value="SSB_OBF"/>
    <property type="match status" value="1"/>
</dbReference>